<gene>
    <name evidence="2" type="ORF">EV665_102210</name>
</gene>
<evidence type="ECO:0000313" key="3">
    <source>
        <dbReference type="Proteomes" id="UP000295351"/>
    </source>
</evidence>
<protein>
    <submittedName>
        <fullName evidence="2">Uncharacterized protein</fullName>
    </submittedName>
</protein>
<evidence type="ECO:0000313" key="2">
    <source>
        <dbReference type="EMBL" id="TCN47691.1"/>
    </source>
</evidence>
<sequence length="70" mass="7432">MRHAAGKRPFVPSGLPRNQRLSGNVILPGGGPAGFPLWPRRLAAADFLATGLENAFCLPTLFNSGSACRR</sequence>
<dbReference type="EMBL" id="SLVX01000002">
    <property type="protein sequence ID" value="TCN47691.1"/>
    <property type="molecule type" value="Genomic_DNA"/>
</dbReference>
<comment type="caution">
    <text evidence="2">The sequence shown here is derived from an EMBL/GenBank/DDBJ whole genome shotgun (WGS) entry which is preliminary data.</text>
</comment>
<organism evidence="2 3">
    <name type="scientific">Shinella granuli</name>
    <dbReference type="NCBI Taxonomy" id="323621"/>
    <lineage>
        <taxon>Bacteria</taxon>
        <taxon>Pseudomonadati</taxon>
        <taxon>Pseudomonadota</taxon>
        <taxon>Alphaproteobacteria</taxon>
        <taxon>Hyphomicrobiales</taxon>
        <taxon>Rhizobiaceae</taxon>
        <taxon>Shinella</taxon>
    </lineage>
</organism>
<evidence type="ECO:0000256" key="1">
    <source>
        <dbReference type="SAM" id="MobiDB-lite"/>
    </source>
</evidence>
<dbReference type="Proteomes" id="UP000295351">
    <property type="component" value="Unassembled WGS sequence"/>
</dbReference>
<accession>A0A4R2D1P7</accession>
<name>A0A4R2D1P7_SHIGR</name>
<proteinExistence type="predicted"/>
<reference evidence="2 3" key="1">
    <citation type="submission" date="2019-03" db="EMBL/GenBank/DDBJ databases">
        <title>Genomic Encyclopedia of Type Strains, Phase IV (KMG-IV): sequencing the most valuable type-strain genomes for metagenomic binning, comparative biology and taxonomic classification.</title>
        <authorList>
            <person name="Goeker M."/>
        </authorList>
    </citation>
    <scope>NUCLEOTIDE SEQUENCE [LARGE SCALE GENOMIC DNA]</scope>
    <source>
        <strain evidence="2 3">DSM 18401</strain>
    </source>
</reference>
<dbReference type="AlphaFoldDB" id="A0A4R2D1P7"/>
<keyword evidence="3" id="KW-1185">Reference proteome</keyword>
<feature type="region of interest" description="Disordered" evidence="1">
    <location>
        <begin position="1"/>
        <end position="23"/>
    </location>
</feature>